<dbReference type="GO" id="GO:0005628">
    <property type="term" value="C:prospore membrane"/>
    <property type="evidence" value="ECO:0007669"/>
    <property type="project" value="EnsemblFungi"/>
</dbReference>
<dbReference type="InterPro" id="IPR036273">
    <property type="entry name" value="CRAL/TRIO_N_dom_sf"/>
</dbReference>
<dbReference type="GeneID" id="25030921"/>
<dbReference type="RefSeq" id="XP_013015891.1">
    <property type="nucleotide sequence ID" value="XM_013160437.1"/>
</dbReference>
<keyword evidence="4" id="KW-1185">Reference proteome</keyword>
<dbReference type="HOGENOM" id="CLU_014001_0_1_1"/>
<dbReference type="Pfam" id="PF00650">
    <property type="entry name" value="CRAL_TRIO"/>
    <property type="match status" value="1"/>
</dbReference>
<dbReference type="PANTHER" id="PTHR45657:SF1">
    <property type="entry name" value="CRAL-TRIO DOMAIN-CONTAINING PROTEIN YKL091C-RELATED"/>
    <property type="match status" value="1"/>
</dbReference>
<dbReference type="OMA" id="FQYYPQY"/>
<dbReference type="GO" id="GO:0006892">
    <property type="term" value="P:post-Golgi vesicle-mediated transport"/>
    <property type="evidence" value="ECO:0007669"/>
    <property type="project" value="EnsemblFungi"/>
</dbReference>
<evidence type="ECO:0000313" key="3">
    <source>
        <dbReference type="EMBL" id="EPX74459.1"/>
    </source>
</evidence>
<name>S9RKE5_SCHOY</name>
<dbReference type="VEuPathDB" id="FungiDB:SOCG_01943"/>
<dbReference type="CDD" id="cd00170">
    <property type="entry name" value="SEC14"/>
    <property type="match status" value="1"/>
</dbReference>
<dbReference type="PROSITE" id="PS50191">
    <property type="entry name" value="CRAL_TRIO"/>
    <property type="match status" value="1"/>
</dbReference>
<dbReference type="Pfam" id="PF03765">
    <property type="entry name" value="CRAL_TRIO_N"/>
    <property type="match status" value="1"/>
</dbReference>
<dbReference type="Gene3D" id="1.10.8.20">
    <property type="entry name" value="N-terminal domain of phosphatidylinositol transfer protein sec14p"/>
    <property type="match status" value="1"/>
</dbReference>
<evidence type="ECO:0000259" key="2">
    <source>
        <dbReference type="PROSITE" id="PS50191"/>
    </source>
</evidence>
<dbReference type="GO" id="GO:0031322">
    <property type="term" value="P:ascospore-type prospore-specific spindle pole body remodeling"/>
    <property type="evidence" value="ECO:0007669"/>
    <property type="project" value="EnsemblFungi"/>
</dbReference>
<sequence length="286" mass="32852">MSELVSDPYPSTNPNDPVGYPGHLTASQEETLNSFRSELKKMGYTLRLDDATLLRFLRARKFNLQQALEMFVKSEQWRKEFGVADLVKNFQYVEKPLVSKYYPQYYHKTDIDGRPVYIEQLGNVDLKKLYQITTTERMLQNLVYEYEMLALKRFPACSRKYNGLIETSCTIMDLKGVGITSIHSVYSYIRQASSISQDYYPERMGKFYLINAPWGFSSAFNLIKGYLDENTVKKIHVLGSNYKSALLEQIPAEHLPASLGGTCHCPGGCELSDAGPWHEEQWMSKE</sequence>
<reference evidence="3 4" key="1">
    <citation type="journal article" date="2011" name="Science">
        <title>Comparative functional genomics of the fission yeasts.</title>
        <authorList>
            <person name="Rhind N."/>
            <person name="Chen Z."/>
            <person name="Yassour M."/>
            <person name="Thompson D.A."/>
            <person name="Haas B.J."/>
            <person name="Habib N."/>
            <person name="Wapinski I."/>
            <person name="Roy S."/>
            <person name="Lin M.F."/>
            <person name="Heiman D.I."/>
            <person name="Young S.K."/>
            <person name="Furuya K."/>
            <person name="Guo Y."/>
            <person name="Pidoux A."/>
            <person name="Chen H.M."/>
            <person name="Robbertse B."/>
            <person name="Goldberg J.M."/>
            <person name="Aoki K."/>
            <person name="Bayne E.H."/>
            <person name="Berlin A.M."/>
            <person name="Desjardins C.A."/>
            <person name="Dobbs E."/>
            <person name="Dukaj L."/>
            <person name="Fan L."/>
            <person name="FitzGerald M.G."/>
            <person name="French C."/>
            <person name="Gujja S."/>
            <person name="Hansen K."/>
            <person name="Keifenheim D."/>
            <person name="Levin J.Z."/>
            <person name="Mosher R.A."/>
            <person name="Mueller C.A."/>
            <person name="Pfiffner J."/>
            <person name="Priest M."/>
            <person name="Russ C."/>
            <person name="Smialowska A."/>
            <person name="Swoboda P."/>
            <person name="Sykes S.M."/>
            <person name="Vaughn M."/>
            <person name="Vengrova S."/>
            <person name="Yoder R."/>
            <person name="Zeng Q."/>
            <person name="Allshire R."/>
            <person name="Baulcombe D."/>
            <person name="Birren B.W."/>
            <person name="Brown W."/>
            <person name="Ekwall K."/>
            <person name="Kellis M."/>
            <person name="Leatherwood J."/>
            <person name="Levin H."/>
            <person name="Margalit H."/>
            <person name="Martienssen R."/>
            <person name="Nieduszynski C.A."/>
            <person name="Spatafora J.W."/>
            <person name="Friedman N."/>
            <person name="Dalgaard J.Z."/>
            <person name="Baumann P."/>
            <person name="Niki H."/>
            <person name="Regev A."/>
            <person name="Nusbaum C."/>
        </authorList>
    </citation>
    <scope>NUCLEOTIDE SEQUENCE [LARGE SCALE GENOMIC DNA]</scope>
    <source>
        <strain evidence="4">yFS286</strain>
    </source>
</reference>
<dbReference type="InterPro" id="IPR001251">
    <property type="entry name" value="CRAL-TRIO_dom"/>
</dbReference>
<organism evidence="3 4">
    <name type="scientific">Schizosaccharomyces octosporus (strain yFS286)</name>
    <name type="common">Fission yeast</name>
    <name type="synonym">Octosporomyces octosporus</name>
    <dbReference type="NCBI Taxonomy" id="483514"/>
    <lineage>
        <taxon>Eukaryota</taxon>
        <taxon>Fungi</taxon>
        <taxon>Dikarya</taxon>
        <taxon>Ascomycota</taxon>
        <taxon>Taphrinomycotina</taxon>
        <taxon>Schizosaccharomycetes</taxon>
        <taxon>Schizosaccharomycetales</taxon>
        <taxon>Schizosaccharomycetaceae</taxon>
        <taxon>Schizosaccharomyces</taxon>
    </lineage>
</organism>
<dbReference type="SMART" id="SM00516">
    <property type="entry name" value="SEC14"/>
    <property type="match status" value="1"/>
</dbReference>
<dbReference type="GO" id="GO:0032153">
    <property type="term" value="C:cell division site"/>
    <property type="evidence" value="ECO:0007669"/>
    <property type="project" value="EnsemblFungi"/>
</dbReference>
<evidence type="ECO:0000313" key="4">
    <source>
        <dbReference type="Proteomes" id="UP000016088"/>
    </source>
</evidence>
<dbReference type="GO" id="GO:0120019">
    <property type="term" value="F:phosphatidylcholine transfer activity"/>
    <property type="evidence" value="ECO:0007669"/>
    <property type="project" value="EnsemblFungi"/>
</dbReference>
<dbReference type="GO" id="GO:0120010">
    <property type="term" value="P:intermembrane phospholipid transfer"/>
    <property type="evidence" value="ECO:0007669"/>
    <property type="project" value="EnsemblFungi"/>
</dbReference>
<dbReference type="SUPFAM" id="SSF46938">
    <property type="entry name" value="CRAL/TRIO N-terminal domain"/>
    <property type="match status" value="1"/>
</dbReference>
<dbReference type="GO" id="GO:0008526">
    <property type="term" value="F:phosphatidylinositol transfer activity"/>
    <property type="evidence" value="ECO:0007669"/>
    <property type="project" value="EnsemblFungi"/>
</dbReference>
<dbReference type="Gene3D" id="3.40.525.10">
    <property type="entry name" value="CRAL-TRIO lipid binding domain"/>
    <property type="match status" value="1"/>
</dbReference>
<dbReference type="PANTHER" id="PTHR45657">
    <property type="entry name" value="CRAL-TRIO DOMAIN-CONTAINING PROTEIN YKL091C-RELATED"/>
    <property type="match status" value="1"/>
</dbReference>
<accession>S9RKE5</accession>
<dbReference type="eggNOG" id="KOG1471">
    <property type="taxonomic scope" value="Eukaryota"/>
</dbReference>
<dbReference type="Proteomes" id="UP000016088">
    <property type="component" value="Unassembled WGS sequence"/>
</dbReference>
<dbReference type="SUPFAM" id="SSF52087">
    <property type="entry name" value="CRAL/TRIO domain"/>
    <property type="match status" value="1"/>
</dbReference>
<dbReference type="PRINTS" id="PR00180">
    <property type="entry name" value="CRETINALDHBP"/>
</dbReference>
<dbReference type="AlphaFoldDB" id="S9RKE5"/>
<proteinExistence type="predicted"/>
<gene>
    <name evidence="3" type="ORF">SOCG_01943</name>
</gene>
<dbReference type="OrthoDB" id="1434354at2759"/>
<dbReference type="GO" id="GO:0032120">
    <property type="term" value="P:ascospore-type prospore membrane formation"/>
    <property type="evidence" value="ECO:0007669"/>
    <property type="project" value="EnsemblFungi"/>
</dbReference>
<dbReference type="InterPro" id="IPR051026">
    <property type="entry name" value="PI/PC_transfer"/>
</dbReference>
<feature type="domain" description="CRAL-TRIO" evidence="2">
    <location>
        <begin position="94"/>
        <end position="267"/>
    </location>
</feature>
<evidence type="ECO:0000256" key="1">
    <source>
        <dbReference type="SAM" id="MobiDB-lite"/>
    </source>
</evidence>
<feature type="region of interest" description="Disordered" evidence="1">
    <location>
        <begin position="1"/>
        <end position="21"/>
    </location>
</feature>
<dbReference type="SMART" id="SM01100">
    <property type="entry name" value="CRAL_TRIO_N"/>
    <property type="match status" value="1"/>
</dbReference>
<dbReference type="GO" id="GO:0051286">
    <property type="term" value="C:cell tip"/>
    <property type="evidence" value="ECO:0007669"/>
    <property type="project" value="EnsemblFungi"/>
</dbReference>
<dbReference type="GO" id="GO:0005634">
    <property type="term" value="C:nucleus"/>
    <property type="evidence" value="ECO:0007669"/>
    <property type="project" value="EnsemblFungi"/>
</dbReference>
<dbReference type="InterPro" id="IPR036865">
    <property type="entry name" value="CRAL-TRIO_dom_sf"/>
</dbReference>
<dbReference type="EMBL" id="KE503206">
    <property type="protein sequence ID" value="EPX74459.1"/>
    <property type="molecule type" value="Genomic_DNA"/>
</dbReference>
<dbReference type="InterPro" id="IPR011074">
    <property type="entry name" value="CRAL/TRIO_N_dom"/>
</dbReference>
<protein>
    <submittedName>
        <fullName evidence="3">Sec14 cytosolic factor family Sec14</fullName>
    </submittedName>
</protein>